<dbReference type="PROSITE" id="PS01360">
    <property type="entry name" value="ZF_MYND_1"/>
    <property type="match status" value="1"/>
</dbReference>
<dbReference type="InterPro" id="IPR002893">
    <property type="entry name" value="Znf_MYND"/>
</dbReference>
<dbReference type="Gene3D" id="2.170.270.10">
    <property type="entry name" value="SET domain"/>
    <property type="match status" value="1"/>
</dbReference>
<evidence type="ECO:0000256" key="3">
    <source>
        <dbReference type="ARBA" id="ARBA00022833"/>
    </source>
</evidence>
<dbReference type="PANTHER" id="PTHR46455">
    <property type="entry name" value="SET AND MYND DOMAIN CONTAINING, ARTHROPOD-SPECIFIC, MEMBER 4, ISOFORM A"/>
    <property type="match status" value="1"/>
</dbReference>
<organism evidence="5">
    <name type="scientific">Fopius arisanus</name>
    <dbReference type="NCBI Taxonomy" id="64838"/>
    <lineage>
        <taxon>Eukaryota</taxon>
        <taxon>Metazoa</taxon>
        <taxon>Ecdysozoa</taxon>
        <taxon>Arthropoda</taxon>
        <taxon>Hexapoda</taxon>
        <taxon>Insecta</taxon>
        <taxon>Pterygota</taxon>
        <taxon>Neoptera</taxon>
        <taxon>Endopterygota</taxon>
        <taxon>Hymenoptera</taxon>
        <taxon>Apocrita</taxon>
        <taxon>Ichneumonoidea</taxon>
        <taxon>Braconidae</taxon>
        <taxon>Opiinae</taxon>
        <taxon>Fopius</taxon>
    </lineage>
</organism>
<dbReference type="AlphaFoldDB" id="A0A0C9R3R4"/>
<sequence length="512" mass="58573">MLIKEIEDEVQKCVEASSDELGRYLTAGKQLSPGEVILREKPLAVGPAVFNSNLLCYGCLRIIPNLPLLDLKFPCKICETAIFCSSSCEDRRGLHTTRECEAFTRWGSLKGLSWTEFREILFPLRLWLLQEAEESWSEIMRLEAHLDVRRTTKVWKDRQETVVDVLKRVGLAPKDSDEVLQRICGIIDVNSFELRSPGTLDSSPLRGLYPRAALMTHDCRGNTHLTVDDDFNLTVYASLPIDKGSPILFNYTSSLLGTWERRVFLQEGKYFNCTCAMCQDPQELGAHLSSILCPRCRKEFLGVPRVNPFGRERNWICRSCQKTFSGKLVRSTLDLAQGKIIKCDQSSAKELETLIKDLTRTFHPRHSLLMNLKQKLLGIYREEIANPRARKQILERMLELFKEFVEVLEIVEPGISRLKGIMMYEMHLPMIILANRDYTSREISSDELGHRLEQAAGYLKKSLSMLLLEPATNPEGLLAKRALQEYKTLRQNLEDIRSLPQEKSISSCKKKS</sequence>
<keyword evidence="2" id="KW-0863">Zinc-finger</keyword>
<dbReference type="Gene3D" id="6.10.140.2220">
    <property type="match status" value="1"/>
</dbReference>
<dbReference type="InterPro" id="IPR046341">
    <property type="entry name" value="SET_dom_sf"/>
</dbReference>
<dbReference type="EMBL" id="GBYB01007437">
    <property type="protein sequence ID" value="JAG77204.1"/>
    <property type="molecule type" value="Transcribed_RNA"/>
</dbReference>
<evidence type="ECO:0000256" key="1">
    <source>
        <dbReference type="ARBA" id="ARBA00022723"/>
    </source>
</evidence>
<dbReference type="PANTHER" id="PTHR46455:SF6">
    <property type="entry name" value="RE22408P-RELATED"/>
    <property type="match status" value="1"/>
</dbReference>
<proteinExistence type="predicted"/>
<gene>
    <name evidence="5" type="primary">msta_1</name>
    <name evidence="5" type="ORF">g.17602</name>
</gene>
<dbReference type="GO" id="GO:0008270">
    <property type="term" value="F:zinc ion binding"/>
    <property type="evidence" value="ECO:0007669"/>
    <property type="project" value="UniProtKB-KW"/>
</dbReference>
<dbReference type="Gene3D" id="1.10.220.160">
    <property type="match status" value="1"/>
</dbReference>
<accession>A0A0C9R3R4</accession>
<name>A0A0C9R3R4_9HYME</name>
<dbReference type="SUPFAM" id="SSF82199">
    <property type="entry name" value="SET domain"/>
    <property type="match status" value="1"/>
</dbReference>
<keyword evidence="3" id="KW-0862">Zinc</keyword>
<evidence type="ECO:0000313" key="5">
    <source>
        <dbReference type="EMBL" id="JAG77204.1"/>
    </source>
</evidence>
<feature type="domain" description="MYND-type" evidence="4">
    <location>
        <begin position="56"/>
        <end position="100"/>
    </location>
</feature>
<reference evidence="5" key="1">
    <citation type="submission" date="2015-01" db="EMBL/GenBank/DDBJ databases">
        <title>Transcriptome Assembly of Fopius arisanus.</title>
        <authorList>
            <person name="Geib S."/>
        </authorList>
    </citation>
    <scope>NUCLEOTIDE SEQUENCE</scope>
</reference>
<keyword evidence="1" id="KW-0479">Metal-binding</keyword>
<evidence type="ECO:0000259" key="4">
    <source>
        <dbReference type="PROSITE" id="PS01360"/>
    </source>
</evidence>
<evidence type="ECO:0000256" key="2">
    <source>
        <dbReference type="ARBA" id="ARBA00022771"/>
    </source>
</evidence>
<dbReference type="CDD" id="cd20071">
    <property type="entry name" value="SET_SMYD"/>
    <property type="match status" value="1"/>
</dbReference>
<protein>
    <submittedName>
        <fullName evidence="5">Msta_1 protein</fullName>
    </submittedName>
</protein>
<dbReference type="InterPro" id="IPR053010">
    <property type="entry name" value="SET_SmydA-8"/>
</dbReference>